<keyword evidence="1" id="KW-0378">Hydrolase</keyword>
<proteinExistence type="predicted"/>
<dbReference type="InterPro" id="IPR036412">
    <property type="entry name" value="HAD-like_sf"/>
</dbReference>
<dbReference type="InterPro" id="IPR023198">
    <property type="entry name" value="PGP-like_dom2"/>
</dbReference>
<reference evidence="1 2" key="1">
    <citation type="journal article" date="2018" name="PLoS ONE">
        <title>The draft genome of Kipferlia bialata reveals reductive genome evolution in fornicate parasites.</title>
        <authorList>
            <person name="Tanifuji G."/>
            <person name="Takabayashi S."/>
            <person name="Kume K."/>
            <person name="Takagi M."/>
            <person name="Nakayama T."/>
            <person name="Kamikawa R."/>
            <person name="Inagaki Y."/>
            <person name="Hashimoto T."/>
        </authorList>
    </citation>
    <scope>NUCLEOTIDE SEQUENCE [LARGE SCALE GENOMIC DNA]</scope>
    <source>
        <strain evidence="1">NY0173</strain>
    </source>
</reference>
<dbReference type="InterPro" id="IPR023214">
    <property type="entry name" value="HAD_sf"/>
</dbReference>
<sequence length="202" mass="22733">MYIWHEVDRRFFAEFGMEVPENLVQVIEGMNFTACATYMKDTYPLVDWPTDKIIKYWEDTAVYLYSNEVLLRSGCKAMLSHCVQGRVSIATSLSRNLLEASLSRMGLTEWFAGRTFTSGELNTSKPKPEVYLAAASCINVDPSKCIVFEDTLSGVKGGKNAGCRVVNIREPCSDHSRAEIDRLSDLVITSWDDMLIPQPAQE</sequence>
<comment type="caution">
    <text evidence="1">The sequence shown here is derived from an EMBL/GenBank/DDBJ whole genome shotgun (WGS) entry which is preliminary data.</text>
</comment>
<protein>
    <submittedName>
        <fullName evidence="1">HAD hydrolase, subfamily IA</fullName>
    </submittedName>
</protein>
<keyword evidence="2" id="KW-1185">Reference proteome</keyword>
<dbReference type="Pfam" id="PF00702">
    <property type="entry name" value="Hydrolase"/>
    <property type="match status" value="1"/>
</dbReference>
<dbReference type="Gene3D" id="1.10.150.240">
    <property type="entry name" value="Putative phosphatase, domain 2"/>
    <property type="match status" value="1"/>
</dbReference>
<dbReference type="SUPFAM" id="SSF56784">
    <property type="entry name" value="HAD-like"/>
    <property type="match status" value="1"/>
</dbReference>
<accession>A0A9K3CQC4</accession>
<dbReference type="AlphaFoldDB" id="A0A9K3CQC4"/>
<dbReference type="EMBL" id="BDIP01000366">
    <property type="protein sequence ID" value="GIQ81339.1"/>
    <property type="molecule type" value="Genomic_DNA"/>
</dbReference>
<name>A0A9K3CQC4_9EUKA</name>
<dbReference type="CDD" id="cd07505">
    <property type="entry name" value="HAD_BPGM-like"/>
    <property type="match status" value="1"/>
</dbReference>
<evidence type="ECO:0000313" key="1">
    <source>
        <dbReference type="EMBL" id="GIQ81339.1"/>
    </source>
</evidence>
<dbReference type="GO" id="GO:0016791">
    <property type="term" value="F:phosphatase activity"/>
    <property type="evidence" value="ECO:0007669"/>
    <property type="project" value="TreeGrafter"/>
</dbReference>
<dbReference type="InterPro" id="IPR006439">
    <property type="entry name" value="HAD-SF_hydro_IA"/>
</dbReference>
<dbReference type="NCBIfam" id="TIGR01509">
    <property type="entry name" value="HAD-SF-IA-v3"/>
    <property type="match status" value="1"/>
</dbReference>
<dbReference type="PANTHER" id="PTHR18901:SF38">
    <property type="entry name" value="PSEUDOURIDINE-5'-PHOSPHATASE"/>
    <property type="match status" value="1"/>
</dbReference>
<gene>
    <name evidence="1" type="ORF">KIPB_002285</name>
</gene>
<dbReference type="Gene3D" id="3.40.50.1000">
    <property type="entry name" value="HAD superfamily/HAD-like"/>
    <property type="match status" value="1"/>
</dbReference>
<organism evidence="1 2">
    <name type="scientific">Kipferlia bialata</name>
    <dbReference type="NCBI Taxonomy" id="797122"/>
    <lineage>
        <taxon>Eukaryota</taxon>
        <taxon>Metamonada</taxon>
        <taxon>Carpediemonas-like organisms</taxon>
        <taxon>Kipferlia</taxon>
    </lineage>
</organism>
<evidence type="ECO:0000313" key="2">
    <source>
        <dbReference type="Proteomes" id="UP000265618"/>
    </source>
</evidence>
<dbReference type="OrthoDB" id="40579at2759"/>
<dbReference type="PANTHER" id="PTHR18901">
    <property type="entry name" value="2-DEOXYGLUCOSE-6-PHOSPHATE PHOSPHATASE 2"/>
    <property type="match status" value="1"/>
</dbReference>
<dbReference type="Proteomes" id="UP000265618">
    <property type="component" value="Unassembled WGS sequence"/>
</dbReference>